<proteinExistence type="predicted"/>
<dbReference type="InterPro" id="IPR023393">
    <property type="entry name" value="START-like_dom_sf"/>
</dbReference>
<evidence type="ECO:0000313" key="2">
    <source>
        <dbReference type="Proteomes" id="UP001389717"/>
    </source>
</evidence>
<evidence type="ECO:0000313" key="1">
    <source>
        <dbReference type="EMBL" id="MEL3973327.1"/>
    </source>
</evidence>
<dbReference type="EMBL" id="JBBYAF010000026">
    <property type="protein sequence ID" value="MEL3973327.1"/>
    <property type="molecule type" value="Genomic_DNA"/>
</dbReference>
<dbReference type="Pfam" id="PF10604">
    <property type="entry name" value="Polyketide_cyc2"/>
    <property type="match status" value="1"/>
</dbReference>
<name>A0ABU9KCY3_9BACI</name>
<dbReference type="InterPro" id="IPR019587">
    <property type="entry name" value="Polyketide_cyclase/dehydratase"/>
</dbReference>
<dbReference type="Proteomes" id="UP001389717">
    <property type="component" value="Unassembled WGS sequence"/>
</dbReference>
<organism evidence="1 2">
    <name type="scientific">Rossellomorea oryzaecorticis</name>
    <dbReference type="NCBI Taxonomy" id="1396505"/>
    <lineage>
        <taxon>Bacteria</taxon>
        <taxon>Bacillati</taxon>
        <taxon>Bacillota</taxon>
        <taxon>Bacilli</taxon>
        <taxon>Bacillales</taxon>
        <taxon>Bacillaceae</taxon>
        <taxon>Rossellomorea</taxon>
    </lineage>
</organism>
<sequence length="156" mass="17643">MSIAFEVKRNFQVSKEETYAGLLDLDSARQWMQGLVGIERMDEGPLHEGSEWKETRKMFGKKASEYFEVVELKEPDKIVLRCDGTKGTTGKGEFVFTYLLTSTGDQTEVTLLGEIRGLTGISKWLGKLMVGSFKKACSKDMDSLKEYLEKKKVTSH</sequence>
<protein>
    <submittedName>
        <fullName evidence="1">SRPBCC family protein</fullName>
    </submittedName>
</protein>
<keyword evidence="2" id="KW-1185">Reference proteome</keyword>
<dbReference type="RefSeq" id="WP_341984542.1">
    <property type="nucleotide sequence ID" value="NZ_JBBYAF010000026.1"/>
</dbReference>
<dbReference type="SUPFAM" id="SSF55961">
    <property type="entry name" value="Bet v1-like"/>
    <property type="match status" value="1"/>
</dbReference>
<dbReference type="Gene3D" id="3.30.530.20">
    <property type="match status" value="1"/>
</dbReference>
<gene>
    <name evidence="1" type="ORF">AAEO50_13650</name>
</gene>
<reference evidence="1 2" key="1">
    <citation type="submission" date="2024-04" db="EMBL/GenBank/DDBJ databases">
        <title>Bacillus oryzaecorticis sp. nov., a moderately halophilic bacterium isolated from rice husks.</title>
        <authorList>
            <person name="Zhu H.-S."/>
        </authorList>
    </citation>
    <scope>NUCLEOTIDE SEQUENCE [LARGE SCALE GENOMIC DNA]</scope>
    <source>
        <strain evidence="1 2">ZC255</strain>
    </source>
</reference>
<accession>A0ABU9KCY3</accession>
<comment type="caution">
    <text evidence="1">The sequence shown here is derived from an EMBL/GenBank/DDBJ whole genome shotgun (WGS) entry which is preliminary data.</text>
</comment>